<keyword evidence="2" id="KW-1185">Reference proteome</keyword>
<evidence type="ECO:0000313" key="2">
    <source>
        <dbReference type="Proteomes" id="UP001380953"/>
    </source>
</evidence>
<gene>
    <name evidence="1" type="ORF">WKI47_15110</name>
</gene>
<dbReference type="EC" id="3.1.3.-" evidence="1"/>
<dbReference type="EMBL" id="JBBKAR010000039">
    <property type="protein sequence ID" value="MEJ8305234.1"/>
    <property type="molecule type" value="Genomic_DNA"/>
</dbReference>
<name>A0ACC6PEB5_9BACL</name>
<evidence type="ECO:0000313" key="1">
    <source>
        <dbReference type="EMBL" id="MEJ8305234.1"/>
    </source>
</evidence>
<dbReference type="Proteomes" id="UP001380953">
    <property type="component" value="Unassembled WGS sequence"/>
</dbReference>
<protein>
    <submittedName>
        <fullName evidence="1">HAD family hydrolase</fullName>
        <ecNumber evidence="1">3.1.3.-</ecNumber>
    </submittedName>
</protein>
<comment type="caution">
    <text evidence="1">The sequence shown here is derived from an EMBL/GenBank/DDBJ whole genome shotgun (WGS) entry which is preliminary data.</text>
</comment>
<sequence length="270" mass="30279">MFKLVVSDLDGTFLNNEGEFERERFADVYAQMKLQGVQFAACTGKQCERVEELFEGFEGIWILGDSATRIKRDGKVVQEFTLARELALQSIEEIEAFDPDMIVIACTGDAAYVRDTLAEDHYNLVKRSYREVIRVSSFAEITGSFVKVTVFDAEGRSAELRRRIEAKLEGQMYIVDSEPRWLDITALGTHKGETVTKLQQMLGVTREETLSFGDGENDVELMQIAEFSFAVSNACENTKAAAAFVTKSNIEDGVLLTVEKMLRLQAPARV</sequence>
<proteinExistence type="predicted"/>
<reference evidence="1" key="1">
    <citation type="submission" date="2024-03" db="EMBL/GenBank/DDBJ databases">
        <title>Whole genome sequecning of epiphytes from Marcgravia umbellata leaves.</title>
        <authorList>
            <person name="Kumar G."/>
            <person name="Savka M.A."/>
        </authorList>
    </citation>
    <scope>NUCLEOTIDE SEQUENCE</scope>
    <source>
        <strain evidence="1">RIT_BL5</strain>
    </source>
</reference>
<organism evidence="1 2">
    <name type="scientific">Saccharibacillus sacchari</name>
    <dbReference type="NCBI Taxonomy" id="456493"/>
    <lineage>
        <taxon>Bacteria</taxon>
        <taxon>Bacillati</taxon>
        <taxon>Bacillota</taxon>
        <taxon>Bacilli</taxon>
        <taxon>Bacillales</taxon>
        <taxon>Paenibacillaceae</taxon>
        <taxon>Saccharibacillus</taxon>
    </lineage>
</organism>
<keyword evidence="1" id="KW-0378">Hydrolase</keyword>
<accession>A0ACC6PEB5</accession>